<evidence type="ECO:0000313" key="26">
    <source>
        <dbReference type="Proteomes" id="UP000050164"/>
    </source>
</evidence>
<dbReference type="RefSeq" id="WP_003405867.1">
    <property type="nucleotide sequence ID" value="NZ_AP017901.1"/>
</dbReference>
<evidence type="ECO:0000313" key="16">
    <source>
        <dbReference type="Proteomes" id="UP000038802"/>
    </source>
</evidence>
<dbReference type="EMBL" id="CFOH01000052">
    <property type="protein sequence ID" value="CFE47008.1"/>
    <property type="molecule type" value="Genomic_DNA"/>
</dbReference>
<dbReference type="AlphaFoldDB" id="A0A045IZ41"/>
<evidence type="ECO:0000313" key="2">
    <source>
        <dbReference type="EMBL" id="CFE47008.1"/>
    </source>
</evidence>
<dbReference type="PATRIC" id="fig|1773.206.peg.873"/>
<proteinExistence type="predicted"/>
<dbReference type="EMBL" id="CGCX01000493">
    <property type="protein sequence ID" value="CFR77295.1"/>
    <property type="molecule type" value="Genomic_DNA"/>
</dbReference>
<reference evidence="16 17" key="1">
    <citation type="submission" date="2015-03" db="EMBL/GenBank/DDBJ databases">
        <authorList>
            <consortium name="Pathogen Informatics"/>
        </authorList>
    </citation>
    <scope>NUCLEOTIDE SEQUENCE [LARGE SCALE GENOMIC DNA]</scope>
    <source>
        <strain evidence="5 24">Bir 172</strain>
        <strain evidence="4 26">Bir 185</strain>
        <strain evidence="3 20">C09601061</strain>
        <strain evidence="7 19">G09801536</strain>
        <strain evidence="1 22">G09901357</strain>
        <strain evidence="2 21">H09601792</strain>
        <strain evidence="16">K00500041</strain>
        <strain evidence="9 18">M09401471</strain>
        <strain evidence="17">N09902308</strain>
        <strain evidence="8 23">P00601463</strain>
    </source>
</reference>
<reference evidence="15 29" key="8">
    <citation type="submission" date="2018-08" db="EMBL/GenBank/DDBJ databases">
        <authorList>
            <person name="Fokvardsen B D."/>
            <person name="Norman A."/>
        </authorList>
    </citation>
    <scope>NUCLEOTIDE SEQUENCE [LARGE SCALE GENOMIC DNA]</scope>
    <source>
        <strain evidence="15 29">DKC2</strain>
    </source>
</reference>
<reference evidence="12 30" key="9">
    <citation type="submission" date="2021-03" db="EMBL/GenBank/DDBJ databases">
        <title>Whole Genome Sequencing of Mycobacterium tuberculosis clinical isolates from Arunachal Pradesh, India.</title>
        <authorList>
            <person name="Singh S."/>
            <person name="Mudliar S.R."/>
            <person name="Kulsum U."/>
            <person name="Rufai S.B."/>
            <person name="Singh P.K."/>
            <person name="Umpo M."/>
            <person name="Nyori M."/>
        </authorList>
    </citation>
    <scope>NUCLEOTIDE SEQUENCE [LARGE SCALE GENOMIC DNA]</scope>
    <source>
        <strain evidence="12 30">OMICS/BPL/0142/20/SP</strain>
    </source>
</reference>
<dbReference type="EMBL" id="CSBK01000299">
    <property type="protein sequence ID" value="COX22764.1"/>
    <property type="molecule type" value="Genomic_DNA"/>
</dbReference>
<evidence type="ECO:0000313" key="20">
    <source>
        <dbReference type="Proteomes" id="UP000046680"/>
    </source>
</evidence>
<dbReference type="Proteomes" id="UP000256381">
    <property type="component" value="Unassembled WGS sequence"/>
</dbReference>
<dbReference type="EMBL" id="CHKL01000034">
    <property type="protein sequence ID" value="COV73948.1"/>
    <property type="molecule type" value="Genomic_DNA"/>
</dbReference>
<reference evidence="14 28" key="5">
    <citation type="journal article" date="2017" name="N. Engl. J. Med.">
        <title>Transmission of Extensively Drug-Resistant Tuberculosis in South Africa.</title>
        <authorList>
            <person name="Shah N.S."/>
            <person name="Auld S.C."/>
            <person name="Brust J.C."/>
            <person name="Mathema B."/>
            <person name="Ismail N."/>
            <person name="Moodley P."/>
            <person name="Mlisana K."/>
            <person name="Allana S."/>
            <person name="Campbell A."/>
            <person name="Mthiyane T."/>
            <person name="Morris N."/>
            <person name="Mpangase P."/>
            <person name="van der Meulen H."/>
            <person name="Omar S.V."/>
            <person name="Brown T.S."/>
            <person name="Narechania A."/>
            <person name="Shaskina E."/>
            <person name="Kapwata T."/>
            <person name="Kreiswirth B."/>
            <person name="Gandhi N.R."/>
        </authorList>
    </citation>
    <scope>NUCLEOTIDE SEQUENCE [LARGE SCALE GENOMIC DNA]</scope>
    <source>
        <strain evidence="14 28">32301_S10</strain>
    </source>
</reference>
<evidence type="ECO:0000313" key="18">
    <source>
        <dbReference type="Proteomes" id="UP000044938"/>
    </source>
</evidence>
<dbReference type="Proteomes" id="UP000046680">
    <property type="component" value="Unassembled WGS sequence"/>
</dbReference>
<reference evidence="10" key="3">
    <citation type="submission" date="2015-03" db="EMBL/GenBank/DDBJ databases">
        <authorList>
            <person name="Murphy D."/>
        </authorList>
    </citation>
    <scope>NUCLEOTIDE SEQUENCE [LARGE SCALE GENOMIC DNA]</scope>
    <source>
        <strain evidence="10">K00500041</strain>
    </source>
</reference>
<evidence type="ECO:0000313" key="5">
    <source>
        <dbReference type="EMBL" id="CKS72206.1"/>
    </source>
</evidence>
<dbReference type="EMBL" id="CSAJ01000508">
    <property type="protein sequence ID" value="COW78702.1"/>
    <property type="molecule type" value="Genomic_DNA"/>
</dbReference>
<dbReference type="Proteomes" id="UP000189452">
    <property type="component" value="Chromosome"/>
</dbReference>
<evidence type="ECO:0000313" key="27">
    <source>
        <dbReference type="Proteomes" id="UP000189452"/>
    </source>
</evidence>
<dbReference type="Proteomes" id="UP000046947">
    <property type="component" value="Unassembled WGS sequence"/>
</dbReference>
<dbReference type="EMBL" id="QTBD01000170">
    <property type="protein sequence ID" value="REQ50143.1"/>
    <property type="molecule type" value="Genomic_DNA"/>
</dbReference>
<dbReference type="Proteomes" id="UP000038802">
    <property type="component" value="Unassembled WGS sequence"/>
</dbReference>
<evidence type="ECO:0000313" key="23">
    <source>
        <dbReference type="Proteomes" id="UP000048600"/>
    </source>
</evidence>
<gene>
    <name evidence="13" type="ORF">A4S10_01189</name>
    <name evidence="15" type="ORF">DKC2_1190</name>
    <name evidence="14" type="ORF">DSJ38_15330</name>
    <name evidence="3" type="ORF">ERS007657_01556</name>
    <name evidence="7" type="ORF">ERS007679_01893</name>
    <name evidence="1" type="ORF">ERS007681_00224</name>
    <name evidence="2" type="ORF">ERS007688_00553</name>
    <name evidence="10" type="ORF">ERS007703_04596</name>
    <name evidence="9" type="ORF">ERS007720_03279</name>
    <name evidence="11" type="ORF">ERS007739_00904</name>
    <name evidence="8" type="ORF">ERS007741_00555</name>
    <name evidence="5" type="ORF">ERS027646_02355</name>
    <name evidence="4" type="ORF">ERS027659_02554</name>
    <name evidence="6" type="ORF">ERS094118_03392</name>
    <name evidence="12" type="ORF">J8J21_12615</name>
</gene>
<evidence type="ECO:0000313" key="9">
    <source>
        <dbReference type="EMBL" id="COW78702.1"/>
    </source>
</evidence>
<evidence type="ECO:0000313" key="28">
    <source>
        <dbReference type="Proteomes" id="UP000256381"/>
    </source>
</evidence>
<dbReference type="Proteomes" id="UP000048948">
    <property type="component" value="Unassembled WGS sequence"/>
</dbReference>
<evidence type="ECO:0000313" key="14">
    <source>
        <dbReference type="EMBL" id="REQ50143.1"/>
    </source>
</evidence>
<reference evidence="14" key="7">
    <citation type="submission" date="2018-07" db="EMBL/GenBank/DDBJ databases">
        <authorList>
            <person name="Shah S."/>
            <person name="Brown T."/>
            <person name="Auld S."/>
            <person name="Bratton K."/>
            <person name="Narechania A."/>
            <person name="Mathema B."/>
            <person name="Gandhi N."/>
        </authorList>
    </citation>
    <scope>NUCLEOTIDE SEQUENCE</scope>
    <source>
        <strain evidence="14">32301_S10</strain>
    </source>
</reference>
<evidence type="ECO:0000313" key="7">
    <source>
        <dbReference type="EMBL" id="COV46220.1"/>
    </source>
</evidence>
<dbReference type="EMBL" id="CNFT01000623">
    <property type="protein sequence ID" value="CKS04035.1"/>
    <property type="molecule type" value="Genomic_DNA"/>
</dbReference>
<evidence type="ECO:0000313" key="3">
    <source>
        <dbReference type="EMBL" id="CFR77295.1"/>
    </source>
</evidence>
<reference evidence="13 27" key="6">
    <citation type="submission" date="2017-02" db="EMBL/GenBank/DDBJ databases">
        <title>Protein polymorphisms may explain contrasting epidemiological fitness of two variants of a multidrug-resistant Mycobacterium tuberculosis strain.</title>
        <authorList>
            <person name="Bigi M.M."/>
            <person name="Lopez B."/>
            <person name="Blanco F.C."/>
            <person name="Sasiain M.C."/>
            <person name="De La Barrera S."/>
            <person name="Ritacco V."/>
            <person name="Bigi F."/>
            <person name="Soria M.A."/>
        </authorList>
    </citation>
    <scope>NUCLEOTIDE SEQUENCE [LARGE SCALE GENOMIC DNA]</scope>
    <source>
        <strain evidence="13 27">6548</strain>
    </source>
</reference>
<dbReference type="EMBL" id="CSAD01000228">
    <property type="protein sequence ID" value="COV46220.1"/>
    <property type="molecule type" value="Genomic_DNA"/>
</dbReference>
<evidence type="ECO:0000313" key="8">
    <source>
        <dbReference type="EMBL" id="COV73948.1"/>
    </source>
</evidence>
<dbReference type="Proteomes" id="UP000039021">
    <property type="component" value="Unassembled WGS sequence"/>
</dbReference>
<dbReference type="EMBL" id="CSAE01000846">
    <property type="protein sequence ID" value="COW99615.1"/>
    <property type="molecule type" value="Genomic_DNA"/>
</dbReference>
<reference evidence="13 27" key="4">
    <citation type="submission" date="2016-04" db="EMBL/GenBank/DDBJ databases">
        <authorList>
            <person name="Bigi M."/>
            <person name="Bigi F."/>
            <person name="Soria M.A."/>
        </authorList>
    </citation>
    <scope>NUCLEOTIDE SEQUENCE [LARGE SCALE GENOMIC DNA]</scope>
    <source>
        <strain evidence="13 27">6548</strain>
    </source>
</reference>
<evidence type="ECO:0000313" key="12">
    <source>
        <dbReference type="EMBL" id="MBP0683952.1"/>
    </source>
</evidence>
<dbReference type="EMBL" id="JAGIZI010000018">
    <property type="protein sequence ID" value="MBP0683952.1"/>
    <property type="molecule type" value="Genomic_DNA"/>
</dbReference>
<dbReference type="Proteomes" id="UP000048600">
    <property type="component" value="Unassembled WGS sequence"/>
</dbReference>
<evidence type="ECO:0000313" key="1">
    <source>
        <dbReference type="EMBL" id="CFE35126.1"/>
    </source>
</evidence>
<name>A0A045IZ41_MYCTX</name>
<accession>A0A045IZ41</accession>
<evidence type="ECO:0000313" key="17">
    <source>
        <dbReference type="Proteomes" id="UP000039021"/>
    </source>
</evidence>
<evidence type="ECO:0000313" key="11">
    <source>
        <dbReference type="EMBL" id="COX22764.1"/>
    </source>
</evidence>
<evidence type="ECO:0008006" key="31">
    <source>
        <dbReference type="Google" id="ProtNLM"/>
    </source>
</evidence>
<dbReference type="Proteomes" id="UP000050164">
    <property type="component" value="Unassembled WGS sequence"/>
</dbReference>
<dbReference type="Proteomes" id="UP000671119">
    <property type="component" value="Unassembled WGS sequence"/>
</dbReference>
<sequence>MGALGTVRGLQDSNTAFVGALHSGNLLGATGAVLQAPGNAVNGFLFGQTSISQSIDVSPEYGYELVAVSDPVGGTAGSARAGHGYVHADLR</sequence>
<dbReference type="EMBL" id="LWDQ01000001">
    <property type="protein sequence ID" value="OMH59026.1"/>
    <property type="molecule type" value="Genomic_DNA"/>
</dbReference>
<dbReference type="Proteomes" id="UP000300237">
    <property type="component" value="Chromosome"/>
</dbReference>
<evidence type="ECO:0000313" key="24">
    <source>
        <dbReference type="Proteomes" id="UP000048948"/>
    </source>
</evidence>
<evidence type="ECO:0000313" key="21">
    <source>
        <dbReference type="Proteomes" id="UP000046947"/>
    </source>
</evidence>
<dbReference type="Proteomes" id="UP000048289">
    <property type="component" value="Unassembled WGS sequence"/>
</dbReference>
<evidence type="ECO:0000313" key="15">
    <source>
        <dbReference type="EMBL" id="VCU49369.1"/>
    </source>
</evidence>
<evidence type="ECO:0000313" key="13">
    <source>
        <dbReference type="EMBL" id="OMH59026.1"/>
    </source>
</evidence>
<dbReference type="Proteomes" id="UP000045842">
    <property type="component" value="Unassembled WGS sequence"/>
</dbReference>
<evidence type="ECO:0000313" key="29">
    <source>
        <dbReference type="Proteomes" id="UP000300237"/>
    </source>
</evidence>
<reference evidence="11 25" key="2">
    <citation type="submission" date="2015-03" db="EMBL/GenBank/DDBJ databases">
        <authorList>
            <consortium name="Pathogen Informatics"/>
            <person name="Murphy D."/>
        </authorList>
    </citation>
    <scope>NUCLEOTIDE SEQUENCE</scope>
    <source>
        <strain evidence="6 25">0268S</strain>
        <strain evidence="11">N09902308</strain>
    </source>
</reference>
<dbReference type="EMBL" id="CNGE01000422">
    <property type="protein sequence ID" value="CKS72206.1"/>
    <property type="molecule type" value="Genomic_DNA"/>
</dbReference>
<evidence type="ECO:0000313" key="6">
    <source>
        <dbReference type="EMBL" id="CLW82493.1"/>
    </source>
</evidence>
<dbReference type="Proteomes" id="UP000050139">
    <property type="component" value="Unassembled WGS sequence"/>
</dbReference>
<dbReference type="Proteomes" id="UP000044938">
    <property type="component" value="Unassembled WGS sequence"/>
</dbReference>
<dbReference type="EMBL" id="COPH01000031">
    <property type="protein sequence ID" value="CLW82493.1"/>
    <property type="molecule type" value="Genomic_DNA"/>
</dbReference>
<dbReference type="STRING" id="115862.BBG46_06005"/>
<organism evidence="11 17">
    <name type="scientific">Mycobacterium tuberculosis</name>
    <dbReference type="NCBI Taxonomy" id="1773"/>
    <lineage>
        <taxon>Bacteria</taxon>
        <taxon>Bacillati</taxon>
        <taxon>Actinomycetota</taxon>
        <taxon>Actinomycetes</taxon>
        <taxon>Mycobacteriales</taxon>
        <taxon>Mycobacteriaceae</taxon>
        <taxon>Mycobacterium</taxon>
        <taxon>Mycobacterium tuberculosis complex</taxon>
    </lineage>
</organism>
<evidence type="ECO:0000313" key="10">
    <source>
        <dbReference type="EMBL" id="COW99615.1"/>
    </source>
</evidence>
<dbReference type="EMBL" id="CFOE01000014">
    <property type="protein sequence ID" value="CFE35126.1"/>
    <property type="molecule type" value="Genomic_DNA"/>
</dbReference>
<evidence type="ECO:0000313" key="4">
    <source>
        <dbReference type="EMBL" id="CKS04035.1"/>
    </source>
</evidence>
<evidence type="ECO:0000313" key="22">
    <source>
        <dbReference type="Proteomes" id="UP000048289"/>
    </source>
</evidence>
<evidence type="ECO:0000313" key="30">
    <source>
        <dbReference type="Proteomes" id="UP000671119"/>
    </source>
</evidence>
<evidence type="ECO:0000313" key="19">
    <source>
        <dbReference type="Proteomes" id="UP000045842"/>
    </source>
</evidence>
<evidence type="ECO:0000313" key="25">
    <source>
        <dbReference type="Proteomes" id="UP000050139"/>
    </source>
</evidence>
<dbReference type="EMBL" id="LR027516">
    <property type="protein sequence ID" value="VCU49369.1"/>
    <property type="molecule type" value="Genomic_DNA"/>
</dbReference>
<protein>
    <recommendedName>
        <fullName evidence="31">PE family protein</fullName>
    </recommendedName>
</protein>